<accession>A0AAD5TW23</accession>
<organism evidence="1 2">
    <name type="scientific">Clydaea vesicula</name>
    <dbReference type="NCBI Taxonomy" id="447962"/>
    <lineage>
        <taxon>Eukaryota</taxon>
        <taxon>Fungi</taxon>
        <taxon>Fungi incertae sedis</taxon>
        <taxon>Chytridiomycota</taxon>
        <taxon>Chytridiomycota incertae sedis</taxon>
        <taxon>Chytridiomycetes</taxon>
        <taxon>Lobulomycetales</taxon>
        <taxon>Lobulomycetaceae</taxon>
        <taxon>Clydaea</taxon>
    </lineage>
</organism>
<name>A0AAD5TW23_9FUNG</name>
<dbReference type="AlphaFoldDB" id="A0AAD5TW23"/>
<protein>
    <submittedName>
        <fullName evidence="1">Uncharacterized protein</fullName>
    </submittedName>
</protein>
<dbReference type="EMBL" id="JADGJW010001253">
    <property type="protein sequence ID" value="KAJ3204912.1"/>
    <property type="molecule type" value="Genomic_DNA"/>
</dbReference>
<sequence>MLSTNLPDINFTSDIVFALELLNKLTNDVETFKSENQQLKETDNENFKFELSNLIQNQKILIKELISKVLKDIDEASKTISNLKCLDEGLTNLDENCKKKARDLKVKKNALERYRDVHAKKFDVMDL</sequence>
<keyword evidence="2" id="KW-1185">Reference proteome</keyword>
<comment type="caution">
    <text evidence="1">The sequence shown here is derived from an EMBL/GenBank/DDBJ whole genome shotgun (WGS) entry which is preliminary data.</text>
</comment>
<dbReference type="Proteomes" id="UP001211065">
    <property type="component" value="Unassembled WGS sequence"/>
</dbReference>
<gene>
    <name evidence="1" type="ORF">HK099_000991</name>
</gene>
<evidence type="ECO:0000313" key="1">
    <source>
        <dbReference type="EMBL" id="KAJ3204912.1"/>
    </source>
</evidence>
<proteinExistence type="predicted"/>
<reference evidence="1" key="1">
    <citation type="submission" date="2020-05" db="EMBL/GenBank/DDBJ databases">
        <title>Phylogenomic resolution of chytrid fungi.</title>
        <authorList>
            <person name="Stajich J.E."/>
            <person name="Amses K."/>
            <person name="Simmons R."/>
            <person name="Seto K."/>
            <person name="Myers J."/>
            <person name="Bonds A."/>
            <person name="Quandt C.A."/>
            <person name="Barry K."/>
            <person name="Liu P."/>
            <person name="Grigoriev I."/>
            <person name="Longcore J.E."/>
            <person name="James T.Y."/>
        </authorList>
    </citation>
    <scope>NUCLEOTIDE SEQUENCE</scope>
    <source>
        <strain evidence="1">JEL0476</strain>
    </source>
</reference>
<feature type="non-terminal residue" evidence="1">
    <location>
        <position position="127"/>
    </location>
</feature>
<evidence type="ECO:0000313" key="2">
    <source>
        <dbReference type="Proteomes" id="UP001211065"/>
    </source>
</evidence>